<keyword evidence="3" id="KW-1185">Reference proteome</keyword>
<dbReference type="GeneID" id="68103891"/>
<dbReference type="GO" id="GO:0008641">
    <property type="term" value="F:ubiquitin-like modifier activating enzyme activity"/>
    <property type="evidence" value="ECO:0007669"/>
    <property type="project" value="InterPro"/>
</dbReference>
<sequence>MHTQELVSSSYKIVSLPSSTSSSFQNYTTSEAFCRNIGLVSIEEQRKIESTRVAVAGCGGAGAGYASSLARCGIGSFHLADPDSYELVNFNRQVPATVHTLGRNKAVATGEVVLSINPHAHVKAFDHGIDEKTIDEFLEGVHVVMDAIDLFSPRTRRLLYQRAYKKGIPVFTAGPLGPSFDEFCGFTEDMNDEELIVRHVVSTAPSGTHLKYMKPKSIDFSKHEAPSLGSTCSMLHGMLSNEVLIYITKRREVKGVPYYFQFDSLTLQFKQGYLRWGNASPLQRIKIWYVKRILEKGKKEREAEKKALELQQTK</sequence>
<dbReference type="GO" id="GO:0061504">
    <property type="term" value="P:cyclic threonylcarbamoyladenosine biosynthetic process"/>
    <property type="evidence" value="ECO:0007669"/>
    <property type="project" value="TreeGrafter"/>
</dbReference>
<dbReference type="InterPro" id="IPR045886">
    <property type="entry name" value="ThiF/MoeB/HesA"/>
</dbReference>
<dbReference type="InterPro" id="IPR035985">
    <property type="entry name" value="Ubiquitin-activating_enz"/>
</dbReference>
<gene>
    <name evidence="2" type="ORF">C9374_011437</name>
</gene>
<organism evidence="2 3">
    <name type="scientific">Naegleria lovaniensis</name>
    <name type="common">Amoeba</name>
    <dbReference type="NCBI Taxonomy" id="51637"/>
    <lineage>
        <taxon>Eukaryota</taxon>
        <taxon>Discoba</taxon>
        <taxon>Heterolobosea</taxon>
        <taxon>Tetramitia</taxon>
        <taxon>Eutetramitia</taxon>
        <taxon>Vahlkampfiidae</taxon>
        <taxon>Naegleria</taxon>
    </lineage>
</organism>
<proteinExistence type="predicted"/>
<dbReference type="NCBIfam" id="NF006077">
    <property type="entry name" value="PRK08223.1"/>
    <property type="match status" value="1"/>
</dbReference>
<dbReference type="Gene3D" id="3.40.50.720">
    <property type="entry name" value="NAD(P)-binding Rossmann-like Domain"/>
    <property type="match status" value="1"/>
</dbReference>
<dbReference type="Pfam" id="PF00899">
    <property type="entry name" value="ThiF"/>
    <property type="match status" value="1"/>
</dbReference>
<comment type="caution">
    <text evidence="2">The sequence shown here is derived from an EMBL/GenBank/DDBJ whole genome shotgun (WGS) entry which is preliminary data.</text>
</comment>
<dbReference type="AlphaFoldDB" id="A0AA88H4C6"/>
<dbReference type="EMBL" id="PYSW02000004">
    <property type="protein sequence ID" value="KAG2392712.1"/>
    <property type="molecule type" value="Genomic_DNA"/>
</dbReference>
<evidence type="ECO:0000313" key="2">
    <source>
        <dbReference type="EMBL" id="KAG2392712.1"/>
    </source>
</evidence>
<dbReference type="PANTHER" id="PTHR43267">
    <property type="entry name" value="TRNA THREONYLCARBAMOYLADENOSINE DEHYDRATASE"/>
    <property type="match status" value="1"/>
</dbReference>
<name>A0AA88H4C6_NAELO</name>
<dbReference type="InterPro" id="IPR000594">
    <property type="entry name" value="ThiF_NAD_FAD-bd"/>
</dbReference>
<evidence type="ECO:0000313" key="3">
    <source>
        <dbReference type="Proteomes" id="UP000816034"/>
    </source>
</evidence>
<evidence type="ECO:0000259" key="1">
    <source>
        <dbReference type="Pfam" id="PF00899"/>
    </source>
</evidence>
<reference evidence="2 3" key="1">
    <citation type="journal article" date="2018" name="BMC Genomics">
        <title>The genome of Naegleria lovaniensis, the basis for a comparative approach to unravel pathogenicity factors of the human pathogenic amoeba N. fowleri.</title>
        <authorList>
            <person name="Liechti N."/>
            <person name="Schurch N."/>
            <person name="Bruggmann R."/>
            <person name="Wittwer M."/>
        </authorList>
    </citation>
    <scope>NUCLEOTIDE SEQUENCE [LARGE SCALE GENOMIC DNA]</scope>
    <source>
        <strain evidence="2 3">ATCC 30569</strain>
    </source>
</reference>
<dbReference type="GO" id="GO:0061503">
    <property type="term" value="F:tRNA threonylcarbamoyladenosine dehydratase"/>
    <property type="evidence" value="ECO:0007669"/>
    <property type="project" value="TreeGrafter"/>
</dbReference>
<feature type="domain" description="THIF-type NAD/FAD binding fold" evidence="1">
    <location>
        <begin position="34"/>
        <end position="270"/>
    </location>
</feature>
<accession>A0AA88H4C6</accession>
<dbReference type="PANTHER" id="PTHR43267:SF1">
    <property type="entry name" value="TRNA THREONYLCARBAMOYLADENOSINE DEHYDRATASE"/>
    <property type="match status" value="1"/>
</dbReference>
<dbReference type="SUPFAM" id="SSF69572">
    <property type="entry name" value="Activating enzymes of the ubiquitin-like proteins"/>
    <property type="match status" value="1"/>
</dbReference>
<dbReference type="Proteomes" id="UP000816034">
    <property type="component" value="Unassembled WGS sequence"/>
</dbReference>
<protein>
    <recommendedName>
        <fullName evidence="1">THIF-type NAD/FAD binding fold domain-containing protein</fullName>
    </recommendedName>
</protein>
<dbReference type="RefSeq" id="XP_044554606.1">
    <property type="nucleotide sequence ID" value="XM_044687092.1"/>
</dbReference>